<dbReference type="Pfam" id="PF13450">
    <property type="entry name" value="NAD_binding_8"/>
    <property type="match status" value="1"/>
</dbReference>
<dbReference type="EMBL" id="CP022753">
    <property type="protein sequence ID" value="ASU83339.1"/>
    <property type="molecule type" value="Genomic_DNA"/>
</dbReference>
<sequence>MSLERCYDCLIVGARVAGAATAILLANLGHRVLLVDRRSTLGPTLSTHVFGEWEAFGPLGVADALAASGHLRCGGSAPTPPAASPRPTW</sequence>
<evidence type="ECO:0008006" key="3">
    <source>
        <dbReference type="Google" id="ProtNLM"/>
    </source>
</evidence>
<accession>A0A223S5P3</accession>
<dbReference type="OrthoDB" id="103324at2"/>
<dbReference type="Proteomes" id="UP000215005">
    <property type="component" value="Chromosome"/>
</dbReference>
<organism evidence="1 2">
    <name type="scientific">Nocardiopsis gilva YIM 90087</name>
    <dbReference type="NCBI Taxonomy" id="1235441"/>
    <lineage>
        <taxon>Bacteria</taxon>
        <taxon>Bacillati</taxon>
        <taxon>Actinomycetota</taxon>
        <taxon>Actinomycetes</taxon>
        <taxon>Streptosporangiales</taxon>
        <taxon>Nocardiopsidaceae</taxon>
        <taxon>Nocardiopsis</taxon>
    </lineage>
</organism>
<dbReference type="RefSeq" id="WP_026125475.1">
    <property type="nucleotide sequence ID" value="NZ_ANBG01000042.1"/>
</dbReference>
<reference evidence="1 2" key="1">
    <citation type="submission" date="2017-08" db="EMBL/GenBank/DDBJ databases">
        <title>The complete genome sequence of Nocardiopsis gilva YIM 90087.</title>
        <authorList>
            <person name="Yin M."/>
            <person name="Tang S."/>
        </authorList>
    </citation>
    <scope>NUCLEOTIDE SEQUENCE [LARGE SCALE GENOMIC DNA]</scope>
    <source>
        <strain evidence="1 2">YIM 90087</strain>
    </source>
</reference>
<name>A0A223S5P3_9ACTN</name>
<dbReference type="Gene3D" id="3.50.50.60">
    <property type="entry name" value="FAD/NAD(P)-binding domain"/>
    <property type="match status" value="1"/>
</dbReference>
<dbReference type="KEGG" id="ngv:CDO52_11625"/>
<evidence type="ECO:0000313" key="2">
    <source>
        <dbReference type="Proteomes" id="UP000215005"/>
    </source>
</evidence>
<keyword evidence="2" id="KW-1185">Reference proteome</keyword>
<dbReference type="SUPFAM" id="SSF51905">
    <property type="entry name" value="FAD/NAD(P)-binding domain"/>
    <property type="match status" value="1"/>
</dbReference>
<dbReference type="AlphaFoldDB" id="A0A223S5P3"/>
<gene>
    <name evidence="1" type="ORF">CDO52_11625</name>
</gene>
<evidence type="ECO:0000313" key="1">
    <source>
        <dbReference type="EMBL" id="ASU83339.1"/>
    </source>
</evidence>
<proteinExistence type="predicted"/>
<protein>
    <recommendedName>
        <fullName evidence="3">FAD-binding domain-containing protein</fullName>
    </recommendedName>
</protein>
<dbReference type="InterPro" id="IPR036188">
    <property type="entry name" value="FAD/NAD-bd_sf"/>
</dbReference>